<evidence type="ECO:0000259" key="1">
    <source>
        <dbReference type="Pfam" id="PF01425"/>
    </source>
</evidence>
<evidence type="ECO:0000313" key="2">
    <source>
        <dbReference type="EMBL" id="MZQ86304.1"/>
    </source>
</evidence>
<comment type="caution">
    <text evidence="2">The sequence shown here is derived from an EMBL/GenBank/DDBJ whole genome shotgun (WGS) entry which is preliminary data.</text>
</comment>
<keyword evidence="3" id="KW-1185">Reference proteome</keyword>
<name>A0A6L8V7W6_9BACL</name>
<dbReference type="InterPro" id="IPR036928">
    <property type="entry name" value="AS_sf"/>
</dbReference>
<dbReference type="AlphaFoldDB" id="A0A6L8V7W6"/>
<dbReference type="InterPro" id="IPR023631">
    <property type="entry name" value="Amidase_dom"/>
</dbReference>
<reference evidence="2 3" key="1">
    <citation type="submission" date="2019-12" db="EMBL/GenBank/DDBJ databases">
        <title>Paenibacillus sp. nov. sp. isolated from soil.</title>
        <authorList>
            <person name="Kim J."/>
            <person name="Jeong S.E."/>
            <person name="Jung H.S."/>
            <person name="Jeon C.O."/>
        </authorList>
    </citation>
    <scope>NUCLEOTIDE SEQUENCE [LARGE SCALE GENOMIC DNA]</scope>
    <source>
        <strain evidence="2 3">5J-6</strain>
    </source>
</reference>
<protein>
    <submittedName>
        <fullName evidence="2">Amidase</fullName>
    </submittedName>
</protein>
<dbReference type="PANTHER" id="PTHR42678">
    <property type="entry name" value="AMIDASE"/>
    <property type="match status" value="1"/>
</dbReference>
<dbReference type="EMBL" id="WTUZ01000039">
    <property type="protein sequence ID" value="MZQ86304.1"/>
    <property type="molecule type" value="Genomic_DNA"/>
</dbReference>
<sequence length="493" mass="54343">MRTFTYMEATVESFHEALKAKIVTGADLIRWYLDRIDTYNNQGPSIQAIVTVNPSAMEEAKALDTFFAETGEFKGPLHGVPVLVKDQAETAGIRTTFGSIAFADYVPEQDASLIKRLRQAGAIILAKTSMCDFAAGWFSFSSMTDHTKNPYDLDCESGGSSAGTSAGIASNFGLIGVGEDTGGSIRLPSSFNNLFGLRITTGLISRNGFSPLVHFQDTAGPITRTVKDAAKLMDVLVGFDRNDVFTAAAAQTAHAGQYEAMLEGASMKKYRIGVLSSAFGPDSDADCAPVNDRIRSTVSWLKEQGVEVVEELELLDMDQWITETSLYTLQSKKDINNFLQKRPSAPLKSFKEIYDANAFHPMNDLFHDINAGPDEPESDENYYRSRVRQEEFRRAIVHLMLDKEVDFLLYPTVQVLPPKREELYAQKWSCLTFPTNTVIASQSGLPAMSVPSGFAGHLPVGFELVGKPFAEADLLRFAYDYEQHASPRREPGL</sequence>
<dbReference type="SUPFAM" id="SSF75304">
    <property type="entry name" value="Amidase signature (AS) enzymes"/>
    <property type="match status" value="1"/>
</dbReference>
<dbReference type="Pfam" id="PF01425">
    <property type="entry name" value="Amidase"/>
    <property type="match status" value="1"/>
</dbReference>
<dbReference type="PANTHER" id="PTHR42678:SF34">
    <property type="entry name" value="OS04G0183300 PROTEIN"/>
    <property type="match status" value="1"/>
</dbReference>
<dbReference type="RefSeq" id="WP_161410731.1">
    <property type="nucleotide sequence ID" value="NZ_WTUZ01000039.1"/>
</dbReference>
<evidence type="ECO:0000313" key="3">
    <source>
        <dbReference type="Proteomes" id="UP000481087"/>
    </source>
</evidence>
<dbReference type="Proteomes" id="UP000481087">
    <property type="component" value="Unassembled WGS sequence"/>
</dbReference>
<gene>
    <name evidence="2" type="ORF">GQF01_29800</name>
</gene>
<organism evidence="2 3">
    <name type="scientific">Paenibacillus silvestris</name>
    <dbReference type="NCBI Taxonomy" id="2606219"/>
    <lineage>
        <taxon>Bacteria</taxon>
        <taxon>Bacillati</taxon>
        <taxon>Bacillota</taxon>
        <taxon>Bacilli</taxon>
        <taxon>Bacillales</taxon>
        <taxon>Paenibacillaceae</taxon>
        <taxon>Paenibacillus</taxon>
    </lineage>
</organism>
<proteinExistence type="predicted"/>
<feature type="domain" description="Amidase" evidence="1">
    <location>
        <begin position="27"/>
        <end position="475"/>
    </location>
</feature>
<dbReference type="Gene3D" id="3.90.1300.10">
    <property type="entry name" value="Amidase signature (AS) domain"/>
    <property type="match status" value="1"/>
</dbReference>
<accession>A0A6L8V7W6</accession>